<comment type="caution">
    <text evidence="1">The sequence shown here is derived from an EMBL/GenBank/DDBJ whole genome shotgun (WGS) entry which is preliminary data.</text>
</comment>
<reference evidence="1 2" key="1">
    <citation type="submission" date="2015-07" db="EMBL/GenBank/DDBJ databases">
        <title>Comparative genomics of the Sigatoka disease complex on banana suggests a link between parallel evolutionary changes in Pseudocercospora fijiensis and Pseudocercospora eumusae and increased virulence on the banana host.</title>
        <authorList>
            <person name="Chang T.-C."/>
            <person name="Salvucci A."/>
            <person name="Crous P.W."/>
            <person name="Stergiopoulos I."/>
        </authorList>
    </citation>
    <scope>NUCLEOTIDE SEQUENCE [LARGE SCALE GENOMIC DNA]</scope>
    <source>
        <strain evidence="1 2">CBS 114824</strain>
    </source>
</reference>
<protein>
    <submittedName>
        <fullName evidence="1">Uncharacterized protein</fullName>
    </submittedName>
</protein>
<dbReference type="Proteomes" id="UP000070133">
    <property type="component" value="Unassembled WGS sequence"/>
</dbReference>
<dbReference type="OrthoDB" id="47007at2759"/>
<name>A0A139HYK0_9PEZI</name>
<organism evidence="1 2">
    <name type="scientific">Pseudocercospora eumusae</name>
    <dbReference type="NCBI Taxonomy" id="321146"/>
    <lineage>
        <taxon>Eukaryota</taxon>
        <taxon>Fungi</taxon>
        <taxon>Dikarya</taxon>
        <taxon>Ascomycota</taxon>
        <taxon>Pezizomycotina</taxon>
        <taxon>Dothideomycetes</taxon>
        <taxon>Dothideomycetidae</taxon>
        <taxon>Mycosphaerellales</taxon>
        <taxon>Mycosphaerellaceae</taxon>
        <taxon>Pseudocercospora</taxon>
    </lineage>
</organism>
<proteinExistence type="predicted"/>
<dbReference type="AlphaFoldDB" id="A0A139HYK0"/>
<gene>
    <name evidence="1" type="ORF">AC578_541</name>
</gene>
<accession>A0A139HYK0</accession>
<evidence type="ECO:0000313" key="1">
    <source>
        <dbReference type="EMBL" id="KXT07432.1"/>
    </source>
</evidence>
<sequence length="67" mass="7425">MTANLWAPFTLARECAKFMPEEGRFVVLSTANSRLVMGDPECRPIETDALREPFAAKGPEFEAAAHK</sequence>
<evidence type="ECO:0000313" key="2">
    <source>
        <dbReference type="Proteomes" id="UP000070133"/>
    </source>
</evidence>
<dbReference type="EMBL" id="LFZN01000002">
    <property type="protein sequence ID" value="KXT07432.1"/>
    <property type="molecule type" value="Genomic_DNA"/>
</dbReference>
<keyword evidence="2" id="KW-1185">Reference proteome</keyword>